<evidence type="ECO:0000259" key="1">
    <source>
        <dbReference type="PROSITE" id="PS50191"/>
    </source>
</evidence>
<dbReference type="AlphaFoldDB" id="A0A0R3RM36"/>
<proteinExistence type="predicted"/>
<dbReference type="CDD" id="cd00170">
    <property type="entry name" value="SEC14"/>
    <property type="match status" value="1"/>
</dbReference>
<dbReference type="InterPro" id="IPR051064">
    <property type="entry name" value="SEC14/CRAL-TRIO_domain"/>
</dbReference>
<protein>
    <submittedName>
        <fullName evidence="4">CRAL-TRIO domain-containing protein</fullName>
    </submittedName>
</protein>
<dbReference type="InterPro" id="IPR001251">
    <property type="entry name" value="CRAL-TRIO_dom"/>
</dbReference>
<dbReference type="PANTHER" id="PTHR23324:SF88">
    <property type="entry name" value="CRAL-TRIO DOMAIN-CONTAINING PROTEIN"/>
    <property type="match status" value="1"/>
</dbReference>
<dbReference type="Gene3D" id="3.40.525.10">
    <property type="entry name" value="CRAL-TRIO lipid binding domain"/>
    <property type="match status" value="1"/>
</dbReference>
<dbReference type="SUPFAM" id="SSF101576">
    <property type="entry name" value="Supernatant protein factor (SPF), C-terminal domain"/>
    <property type="match status" value="1"/>
</dbReference>
<feature type="domain" description="CRAL-TRIO" evidence="1">
    <location>
        <begin position="1"/>
        <end position="128"/>
    </location>
</feature>
<keyword evidence="3" id="KW-1185">Reference proteome</keyword>
<dbReference type="SUPFAM" id="SSF52087">
    <property type="entry name" value="CRAL/TRIO domain"/>
    <property type="match status" value="1"/>
</dbReference>
<dbReference type="PROSITE" id="PS50191">
    <property type="entry name" value="CRAL_TRIO"/>
    <property type="match status" value="1"/>
</dbReference>
<evidence type="ECO:0000259" key="2">
    <source>
        <dbReference type="PROSITE" id="PS50866"/>
    </source>
</evidence>
<sequence>MKILIDRAKRDFLIFRKNEKILGRQLGTVVIFDFDEISIDMLWMPAIKVATTMLSQLQEMFPDVVRKLFFINTPTFFRMIWILVSPCLAKHTQHKIKILGADWKEKLKECIDEDVLYEQWGGVRKAETPFGHIRMVSTVHAFRYDPSNDVPLSKLQKLKIPAGTLNFIPVIVEGFNPNRKLLWWWRIASGDIDFSILRSSDPINPNNDDSKDVIIWPRFRIQTLYVPENGEVSCATPGTYKLIFDNRYSRFYHKVISYQFEILDG</sequence>
<reference evidence="4" key="1">
    <citation type="submission" date="2017-02" db="UniProtKB">
        <authorList>
            <consortium name="WormBaseParasite"/>
        </authorList>
    </citation>
    <scope>IDENTIFICATION</scope>
</reference>
<dbReference type="InterPro" id="IPR009038">
    <property type="entry name" value="GOLD_dom"/>
</dbReference>
<organism evidence="3 4">
    <name type="scientific">Elaeophora elaphi</name>
    <dbReference type="NCBI Taxonomy" id="1147741"/>
    <lineage>
        <taxon>Eukaryota</taxon>
        <taxon>Metazoa</taxon>
        <taxon>Ecdysozoa</taxon>
        <taxon>Nematoda</taxon>
        <taxon>Chromadorea</taxon>
        <taxon>Rhabditida</taxon>
        <taxon>Spirurina</taxon>
        <taxon>Spiruromorpha</taxon>
        <taxon>Filarioidea</taxon>
        <taxon>Onchocercidae</taxon>
        <taxon>Elaeophora</taxon>
    </lineage>
</organism>
<dbReference type="InterPro" id="IPR036865">
    <property type="entry name" value="CRAL-TRIO_dom_sf"/>
</dbReference>
<dbReference type="InterPro" id="IPR036598">
    <property type="entry name" value="GOLD_dom_sf"/>
</dbReference>
<feature type="domain" description="GOLD" evidence="2">
    <location>
        <begin position="108"/>
        <end position="262"/>
    </location>
</feature>
<dbReference type="STRING" id="1147741.A0A0R3RM36"/>
<name>A0A0R3RM36_9BILA</name>
<dbReference type="PANTHER" id="PTHR23324">
    <property type="entry name" value="SEC14 RELATED PROTEIN"/>
    <property type="match status" value="1"/>
</dbReference>
<dbReference type="Pfam" id="PF00650">
    <property type="entry name" value="CRAL_TRIO"/>
    <property type="match status" value="1"/>
</dbReference>
<dbReference type="Gene3D" id="2.60.120.680">
    <property type="entry name" value="GOLD domain"/>
    <property type="match status" value="1"/>
</dbReference>
<evidence type="ECO:0000313" key="4">
    <source>
        <dbReference type="WBParaSite" id="EEL_0000254601-mRNA-1"/>
    </source>
</evidence>
<accession>A0A0R3RM36</accession>
<dbReference type="GO" id="GO:0005737">
    <property type="term" value="C:cytoplasm"/>
    <property type="evidence" value="ECO:0007669"/>
    <property type="project" value="TreeGrafter"/>
</dbReference>
<dbReference type="SMART" id="SM00516">
    <property type="entry name" value="SEC14"/>
    <property type="match status" value="1"/>
</dbReference>
<dbReference type="WBParaSite" id="EEL_0000254601-mRNA-1">
    <property type="protein sequence ID" value="EEL_0000254601-mRNA-1"/>
    <property type="gene ID" value="EEL_0000254601"/>
</dbReference>
<dbReference type="PROSITE" id="PS50866">
    <property type="entry name" value="GOLD"/>
    <property type="match status" value="1"/>
</dbReference>
<dbReference type="Proteomes" id="UP000050640">
    <property type="component" value="Unplaced"/>
</dbReference>
<evidence type="ECO:0000313" key="3">
    <source>
        <dbReference type="Proteomes" id="UP000050640"/>
    </source>
</evidence>